<feature type="transmembrane region" description="Helical" evidence="1">
    <location>
        <begin position="80"/>
        <end position="100"/>
    </location>
</feature>
<organism evidence="2 3">
    <name type="scientific">Poseidonocella sedimentorum</name>
    <dbReference type="NCBI Taxonomy" id="871652"/>
    <lineage>
        <taxon>Bacteria</taxon>
        <taxon>Pseudomonadati</taxon>
        <taxon>Pseudomonadota</taxon>
        <taxon>Alphaproteobacteria</taxon>
        <taxon>Rhodobacterales</taxon>
        <taxon>Roseobacteraceae</taxon>
        <taxon>Poseidonocella</taxon>
    </lineage>
</organism>
<dbReference type="STRING" id="871652.SAMN04515673_10422"/>
<evidence type="ECO:0000313" key="3">
    <source>
        <dbReference type="Proteomes" id="UP000199302"/>
    </source>
</evidence>
<feature type="transmembrane region" description="Helical" evidence="1">
    <location>
        <begin position="50"/>
        <end position="73"/>
    </location>
</feature>
<gene>
    <name evidence="2" type="ORF">SAMN04515673_10422</name>
</gene>
<dbReference type="OrthoDB" id="7875205at2"/>
<dbReference type="Proteomes" id="UP000199302">
    <property type="component" value="Unassembled WGS sequence"/>
</dbReference>
<feature type="transmembrane region" description="Helical" evidence="1">
    <location>
        <begin position="7"/>
        <end position="30"/>
    </location>
</feature>
<dbReference type="RefSeq" id="WP_092078601.1">
    <property type="nucleotide sequence ID" value="NZ_FOYI01000004.1"/>
</dbReference>
<feature type="transmembrane region" description="Helical" evidence="1">
    <location>
        <begin position="106"/>
        <end position="128"/>
    </location>
</feature>
<dbReference type="EMBL" id="FOYI01000004">
    <property type="protein sequence ID" value="SFR05922.1"/>
    <property type="molecule type" value="Genomic_DNA"/>
</dbReference>
<keyword evidence="1" id="KW-1133">Transmembrane helix</keyword>
<protein>
    <submittedName>
        <fullName evidence="2">Uncharacterized protein</fullName>
    </submittedName>
</protein>
<keyword evidence="1" id="KW-0812">Transmembrane</keyword>
<reference evidence="2 3" key="1">
    <citation type="submission" date="2016-10" db="EMBL/GenBank/DDBJ databases">
        <authorList>
            <person name="de Groot N.N."/>
        </authorList>
    </citation>
    <scope>NUCLEOTIDE SEQUENCE [LARGE SCALE GENOMIC DNA]</scope>
    <source>
        <strain evidence="3">KMM 9023,NRIC 0796,JCM 17311,KCTC 23692</strain>
    </source>
</reference>
<accession>A0A1I6DKQ6</accession>
<keyword evidence="3" id="KW-1185">Reference proteome</keyword>
<evidence type="ECO:0000256" key="1">
    <source>
        <dbReference type="SAM" id="Phobius"/>
    </source>
</evidence>
<evidence type="ECO:0000313" key="2">
    <source>
        <dbReference type="EMBL" id="SFR05922.1"/>
    </source>
</evidence>
<proteinExistence type="predicted"/>
<name>A0A1I6DKQ6_9RHOB</name>
<keyword evidence="1" id="KW-0472">Membrane</keyword>
<dbReference type="AlphaFoldDB" id="A0A1I6DKQ6"/>
<sequence>MTKPHFSFWIICGLGLVWNLMGCLNFIVQMNQDVVAQMSELYQLIIKSRPFWATIAFAVAVFGGAVGCILLLLRRRVAKQVLLVSLIGIALTLVQTVSVVGMAPSALLALLVGAALFWYSTIAARAGWLR</sequence>